<feature type="domain" description="PHP" evidence="7">
    <location>
        <begin position="7"/>
        <end position="91"/>
    </location>
</feature>
<dbReference type="InterPro" id="IPR011708">
    <property type="entry name" value="DNA_pol3_alpha_NTPase_dom"/>
</dbReference>
<dbReference type="GO" id="GO:0006260">
    <property type="term" value="P:DNA replication"/>
    <property type="evidence" value="ECO:0007669"/>
    <property type="project" value="UniProtKB-KW"/>
</dbReference>
<comment type="catalytic activity">
    <reaction evidence="6">
        <text>DNA(n) + a 2'-deoxyribonucleoside 5'-triphosphate = DNA(n+1) + diphosphate</text>
        <dbReference type="Rhea" id="RHEA:22508"/>
        <dbReference type="Rhea" id="RHEA-COMP:17339"/>
        <dbReference type="Rhea" id="RHEA-COMP:17340"/>
        <dbReference type="ChEBI" id="CHEBI:33019"/>
        <dbReference type="ChEBI" id="CHEBI:61560"/>
        <dbReference type="ChEBI" id="CHEBI:173112"/>
        <dbReference type="EC" id="2.7.7.7"/>
    </reaction>
</comment>
<dbReference type="InterPro" id="IPR040982">
    <property type="entry name" value="DNA_pol3_finger"/>
</dbReference>
<proteinExistence type="predicted"/>
<sequence length="822" mass="95062">MITAIVSPYSFKGSILKLESLINFAKNSGAKCLLLCDENFHATVKFIDLCKKNDIKPIIGFKYRNKVFYARNTHELYELIEAYNTEKFEHLNLNFIPENQVYFAYYFPKQKHLYKIFCNYLGVEPVENGELKNLNVCLEVEEYKLYSTQVLPKAPDNFLKIKATPQEEERLKKEIDLIKEKNFVDYFYTIYNIVNIAEKHGIKVGPGRGSAVGSLLSYKLGITKINPIKFNLMFERFLNKGRMELPDIDLDIEDIKRKELIEKLREKYKYVYHISTFSNIGLKTLKKIAFENNVSLQELKPILNLPTHKSVHAAGIIISTKKILAPIKEQVIEWDMNSLQKIGYIKFDILGLRTLSILAELEKKLGTAKFEDKKSYNFILKGQTTGIFQLDSPLGKRISRLIKPENLEELSILLSLNRPGPLKAGIVDQYANAKWKKEKNLNLDVLNETNGVLIFQEQIMKIAMKYAGFTAEEADVLRKAVAKKDKNLMKDILKKFKTNLSKRLSKDLVQQIVDIIYEFSEYAFNKSHAVAYAHITYYLSFFKSHFPKVFFKVLLKHDSSKKEFSIFELQTLGFKVKLPNVNQKYEQEDEFIIPLTLINGINEKIEQQILRNSPYISLEDFVEKNSNLNFSVVESLIKAGAFDVFNDSRRKLLSKLKEIRSGVNSQLIELSSKLFGKKIENSYKTEQSWERCDMEYSVLGFSVSKPVENFKNYLAPYALCVIRNQKLAVNVISKGGYATDGISTFKLNVPDDTYTLIFDKKPEIQRGIKKVVYELKHINSYKDIERGNMNESVILEKNNKKIKILKSRPVLDNYNIKLIEVD</sequence>
<dbReference type="PANTHER" id="PTHR32294:SF0">
    <property type="entry name" value="DNA POLYMERASE III SUBUNIT ALPHA"/>
    <property type="match status" value="1"/>
</dbReference>
<accession>A0A1M5R499</accession>
<evidence type="ECO:0000256" key="6">
    <source>
        <dbReference type="ARBA" id="ARBA00049244"/>
    </source>
</evidence>
<dbReference type="AlphaFoldDB" id="A0A1M5R499"/>
<feature type="domain" description="DNA polymerase helix-hairpin-helix motif" evidence="9">
    <location>
        <begin position="578"/>
        <end position="652"/>
    </location>
</feature>
<gene>
    <name evidence="11" type="ORF">SAMN02745199_0312</name>
</gene>
<evidence type="ECO:0000256" key="1">
    <source>
        <dbReference type="ARBA" id="ARBA00012417"/>
    </source>
</evidence>
<evidence type="ECO:0000259" key="8">
    <source>
        <dbReference type="Pfam" id="PF07733"/>
    </source>
</evidence>
<dbReference type="OrthoDB" id="9803237at2"/>
<dbReference type="EC" id="2.7.7.7" evidence="1"/>
<dbReference type="InterPro" id="IPR004013">
    <property type="entry name" value="PHP_dom"/>
</dbReference>
<dbReference type="Pfam" id="PF07733">
    <property type="entry name" value="DNA_pol3_alpha"/>
    <property type="match status" value="2"/>
</dbReference>
<evidence type="ECO:0000256" key="5">
    <source>
        <dbReference type="ARBA" id="ARBA00022932"/>
    </source>
</evidence>
<evidence type="ECO:0000259" key="9">
    <source>
        <dbReference type="Pfam" id="PF14579"/>
    </source>
</evidence>
<feature type="domain" description="Bacterial DNA polymerase III alpha subunit NTPase" evidence="8">
    <location>
        <begin position="300"/>
        <end position="351"/>
    </location>
</feature>
<evidence type="ECO:0000313" key="11">
    <source>
        <dbReference type="EMBL" id="SHH20809.1"/>
    </source>
</evidence>
<dbReference type="Pfam" id="PF02811">
    <property type="entry name" value="PHP"/>
    <property type="match status" value="1"/>
</dbReference>
<evidence type="ECO:0000259" key="10">
    <source>
        <dbReference type="Pfam" id="PF17657"/>
    </source>
</evidence>
<dbReference type="Pfam" id="PF17657">
    <property type="entry name" value="DNA_pol3_finger"/>
    <property type="match status" value="1"/>
</dbReference>
<evidence type="ECO:0000256" key="4">
    <source>
        <dbReference type="ARBA" id="ARBA00022705"/>
    </source>
</evidence>
<dbReference type="InterPro" id="IPR029460">
    <property type="entry name" value="DNAPol_HHH"/>
</dbReference>
<name>A0A1M5R499_9BACT</name>
<evidence type="ECO:0000259" key="7">
    <source>
        <dbReference type="Pfam" id="PF02811"/>
    </source>
</evidence>
<dbReference type="PANTHER" id="PTHR32294">
    <property type="entry name" value="DNA POLYMERASE III SUBUNIT ALPHA"/>
    <property type="match status" value="1"/>
</dbReference>
<feature type="domain" description="DNA polymerase III alpha subunit finger" evidence="10">
    <location>
        <begin position="364"/>
        <end position="501"/>
    </location>
</feature>
<dbReference type="EMBL" id="FQXN01000001">
    <property type="protein sequence ID" value="SHH20809.1"/>
    <property type="molecule type" value="Genomic_DNA"/>
</dbReference>
<evidence type="ECO:0000313" key="12">
    <source>
        <dbReference type="Proteomes" id="UP000242592"/>
    </source>
</evidence>
<dbReference type="Gene3D" id="3.20.20.140">
    <property type="entry name" value="Metal-dependent hydrolases"/>
    <property type="match status" value="1"/>
</dbReference>
<feature type="domain" description="Bacterial DNA polymerase III alpha subunit NTPase" evidence="8">
    <location>
        <begin position="162"/>
        <end position="285"/>
    </location>
</feature>
<dbReference type="RefSeq" id="WP_073071387.1">
    <property type="nucleotide sequence ID" value="NZ_FQXN01000001.1"/>
</dbReference>
<keyword evidence="5" id="KW-0239">DNA-directed DNA polymerase</keyword>
<evidence type="ECO:0000256" key="3">
    <source>
        <dbReference type="ARBA" id="ARBA00022695"/>
    </source>
</evidence>
<keyword evidence="4" id="KW-0235">DNA replication</keyword>
<reference evidence="12" key="1">
    <citation type="submission" date="2016-11" db="EMBL/GenBank/DDBJ databases">
        <authorList>
            <person name="Varghese N."/>
            <person name="Submissions S."/>
        </authorList>
    </citation>
    <scope>NUCLEOTIDE SEQUENCE [LARGE SCALE GENOMIC DNA]</scope>
    <source>
        <strain evidence="12">DSM 15807</strain>
    </source>
</reference>
<keyword evidence="3" id="KW-0548">Nucleotidyltransferase</keyword>
<keyword evidence="2" id="KW-0808">Transferase</keyword>
<dbReference type="InterPro" id="IPR004805">
    <property type="entry name" value="DnaE2/DnaE/PolC"/>
</dbReference>
<dbReference type="STRING" id="1123380.SAMN02745199_0312"/>
<dbReference type="Pfam" id="PF14579">
    <property type="entry name" value="HHH_6"/>
    <property type="match status" value="1"/>
</dbReference>
<dbReference type="GO" id="GO:0008408">
    <property type="term" value="F:3'-5' exonuclease activity"/>
    <property type="evidence" value="ECO:0007669"/>
    <property type="project" value="InterPro"/>
</dbReference>
<protein>
    <recommendedName>
        <fullName evidence="1">DNA-directed DNA polymerase</fullName>
        <ecNumber evidence="1">2.7.7.7</ecNumber>
    </recommendedName>
</protein>
<dbReference type="GO" id="GO:0003887">
    <property type="term" value="F:DNA-directed DNA polymerase activity"/>
    <property type="evidence" value="ECO:0007669"/>
    <property type="project" value="UniProtKB-KW"/>
</dbReference>
<dbReference type="Proteomes" id="UP000242592">
    <property type="component" value="Unassembled WGS sequence"/>
</dbReference>
<evidence type="ECO:0000256" key="2">
    <source>
        <dbReference type="ARBA" id="ARBA00022679"/>
    </source>
</evidence>
<keyword evidence="12" id="KW-1185">Reference proteome</keyword>
<organism evidence="11 12">
    <name type="scientific">Thermosipho atlanticus DSM 15807</name>
    <dbReference type="NCBI Taxonomy" id="1123380"/>
    <lineage>
        <taxon>Bacteria</taxon>
        <taxon>Thermotogati</taxon>
        <taxon>Thermotogota</taxon>
        <taxon>Thermotogae</taxon>
        <taxon>Thermotogales</taxon>
        <taxon>Fervidobacteriaceae</taxon>
        <taxon>Thermosipho</taxon>
    </lineage>
</organism>